<dbReference type="GeneID" id="98062658"/>
<dbReference type="PANTHER" id="PTHR46558">
    <property type="entry name" value="TRACRIPTIONAL REGULATORY PROTEIN-RELATED-RELATED"/>
    <property type="match status" value="1"/>
</dbReference>
<dbReference type="AlphaFoldDB" id="A0A2K9P2E6"/>
<gene>
    <name evidence="3" type="ORF">B9O19_01256</name>
</gene>
<dbReference type="RefSeq" id="WP_102365625.1">
    <property type="nucleotide sequence ID" value="NZ_CP020991.1"/>
</dbReference>
<evidence type="ECO:0000259" key="2">
    <source>
        <dbReference type="PROSITE" id="PS50943"/>
    </source>
</evidence>
<organism evidence="3 4">
    <name type="scientific">Monoglobus pectinilyticus</name>
    <dbReference type="NCBI Taxonomy" id="1981510"/>
    <lineage>
        <taxon>Bacteria</taxon>
        <taxon>Bacillati</taxon>
        <taxon>Bacillota</taxon>
        <taxon>Clostridia</taxon>
        <taxon>Monoglobales</taxon>
        <taxon>Monoglobaceae</taxon>
        <taxon>Monoglobus</taxon>
    </lineage>
</organism>
<keyword evidence="1" id="KW-0238">DNA-binding</keyword>
<feature type="domain" description="HTH cro/C1-type" evidence="2">
    <location>
        <begin position="4"/>
        <end position="58"/>
    </location>
</feature>
<dbReference type="EMBL" id="CP020991">
    <property type="protein sequence ID" value="AUO19417.1"/>
    <property type="molecule type" value="Genomic_DNA"/>
</dbReference>
<dbReference type="OrthoDB" id="9801008at2"/>
<dbReference type="Gene3D" id="1.10.260.40">
    <property type="entry name" value="lambda repressor-like DNA-binding domains"/>
    <property type="match status" value="1"/>
</dbReference>
<evidence type="ECO:0000256" key="1">
    <source>
        <dbReference type="ARBA" id="ARBA00023125"/>
    </source>
</evidence>
<keyword evidence="4" id="KW-1185">Reference proteome</keyword>
<dbReference type="CDD" id="cd00093">
    <property type="entry name" value="HTH_XRE"/>
    <property type="match status" value="1"/>
</dbReference>
<proteinExistence type="predicted"/>
<evidence type="ECO:0000313" key="3">
    <source>
        <dbReference type="EMBL" id="AUO19417.1"/>
    </source>
</evidence>
<sequence>MDNLRKIREEKNLTQENLSTKLGITQKSISLYENGEAAPSIETFIKLCDILNVSADYLLDRTDIRYTAKEVTNLSLSSEELELIEYFRKLSPMKKVKALGLVIGMTE</sequence>
<dbReference type="SUPFAM" id="SSF47413">
    <property type="entry name" value="lambda repressor-like DNA-binding domains"/>
    <property type="match status" value="1"/>
</dbReference>
<evidence type="ECO:0000313" key="4">
    <source>
        <dbReference type="Proteomes" id="UP000235589"/>
    </source>
</evidence>
<dbReference type="Proteomes" id="UP000235589">
    <property type="component" value="Chromosome"/>
</dbReference>
<dbReference type="PROSITE" id="PS50943">
    <property type="entry name" value="HTH_CROC1"/>
    <property type="match status" value="1"/>
</dbReference>
<reference evidence="3 4" key="1">
    <citation type="submission" date="2017-04" db="EMBL/GenBank/DDBJ databases">
        <title>Monoglobus pectinilyticus 14 draft genome.</title>
        <authorList>
            <person name="Kim C."/>
            <person name="Rosendale D.I."/>
            <person name="Kelly W.J."/>
            <person name="Tannock G.W."/>
            <person name="Patchett M.L."/>
            <person name="Jordens J.Z."/>
        </authorList>
    </citation>
    <scope>NUCLEOTIDE SEQUENCE [LARGE SCALE GENOMIC DNA]</scope>
    <source>
        <strain evidence="3 4">14</strain>
    </source>
</reference>
<name>A0A2K9P2E6_9FIRM</name>
<dbReference type="KEGG" id="mpec:B9O19_01256"/>
<dbReference type="InterPro" id="IPR010982">
    <property type="entry name" value="Lambda_DNA-bd_dom_sf"/>
</dbReference>
<dbReference type="SMART" id="SM00530">
    <property type="entry name" value="HTH_XRE"/>
    <property type="match status" value="1"/>
</dbReference>
<protein>
    <submittedName>
        <fullName evidence="3">Transcriptional regulator, XRE family</fullName>
    </submittedName>
</protein>
<dbReference type="InterPro" id="IPR001387">
    <property type="entry name" value="Cro/C1-type_HTH"/>
</dbReference>
<dbReference type="PANTHER" id="PTHR46558:SF11">
    <property type="entry name" value="HTH-TYPE TRANSCRIPTIONAL REGULATOR XRE"/>
    <property type="match status" value="1"/>
</dbReference>
<dbReference type="Pfam" id="PF01381">
    <property type="entry name" value="HTH_3"/>
    <property type="match status" value="1"/>
</dbReference>
<accession>A0A2K9P2E6</accession>
<dbReference type="GO" id="GO:0003677">
    <property type="term" value="F:DNA binding"/>
    <property type="evidence" value="ECO:0007669"/>
    <property type="project" value="UniProtKB-KW"/>
</dbReference>